<keyword evidence="2" id="KW-0812">Transmembrane</keyword>
<dbReference type="GeneID" id="109478743"/>
<feature type="region of interest" description="Disordered" evidence="1">
    <location>
        <begin position="189"/>
        <end position="208"/>
    </location>
</feature>
<evidence type="ECO:0000256" key="1">
    <source>
        <dbReference type="SAM" id="MobiDB-lite"/>
    </source>
</evidence>
<keyword evidence="2" id="KW-1133">Transmembrane helix</keyword>
<name>A0A6P4Z3C2_BRABE</name>
<reference evidence="4" key="1">
    <citation type="submission" date="2025-08" db="UniProtKB">
        <authorList>
            <consortium name="RefSeq"/>
        </authorList>
    </citation>
    <scope>IDENTIFICATION</scope>
    <source>
        <tissue evidence="4">Gonad</tissue>
    </source>
</reference>
<keyword evidence="2" id="KW-0472">Membrane</keyword>
<sequence>MKAMERFTVAEKRWLLVGIALHKIVHPAICQALKTEAGHPVPYGCLDISAAIDRLNSENAFAFDLQKAATKLRSKVRNKWAHSVMNEWIDKEHFHTCFLAMRKVIDLLPYPSPAVRERTSMRLRKYEEGDATGNLLFNPYHFFPGGDGNSQTVVAVPEPPSVGCELCGYTGNLHPSAGCESCGYTGSLHPSPPPNGHPSDDNGSSPIEQSMRTSKWKFSWLHLTGGAVLGFAVGVLLASVPGKCGEVVRSGSVPIVLRLEDMIKACSHLRLSS</sequence>
<dbReference type="Proteomes" id="UP000515135">
    <property type="component" value="Unplaced"/>
</dbReference>
<keyword evidence="3" id="KW-1185">Reference proteome</keyword>
<dbReference type="KEGG" id="bbel:109478743"/>
<organism evidence="3 4">
    <name type="scientific">Branchiostoma belcheri</name>
    <name type="common">Amphioxus</name>
    <dbReference type="NCBI Taxonomy" id="7741"/>
    <lineage>
        <taxon>Eukaryota</taxon>
        <taxon>Metazoa</taxon>
        <taxon>Chordata</taxon>
        <taxon>Cephalochordata</taxon>
        <taxon>Leptocardii</taxon>
        <taxon>Amphioxiformes</taxon>
        <taxon>Branchiostomatidae</taxon>
        <taxon>Branchiostoma</taxon>
    </lineage>
</organism>
<evidence type="ECO:0000256" key="2">
    <source>
        <dbReference type="SAM" id="Phobius"/>
    </source>
</evidence>
<dbReference type="RefSeq" id="XP_019636020.1">
    <property type="nucleotide sequence ID" value="XM_019780461.1"/>
</dbReference>
<proteinExistence type="predicted"/>
<evidence type="ECO:0000313" key="4">
    <source>
        <dbReference type="RefSeq" id="XP_019636020.1"/>
    </source>
</evidence>
<dbReference type="AlphaFoldDB" id="A0A6P4Z3C2"/>
<gene>
    <name evidence="4" type="primary">LOC109478743</name>
</gene>
<feature type="transmembrane region" description="Helical" evidence="2">
    <location>
        <begin position="220"/>
        <end position="240"/>
    </location>
</feature>
<accession>A0A6P4Z3C2</accession>
<protein>
    <submittedName>
        <fullName evidence="4">Uncharacterized protein LOC109478743</fullName>
    </submittedName>
</protein>
<evidence type="ECO:0000313" key="3">
    <source>
        <dbReference type="Proteomes" id="UP000515135"/>
    </source>
</evidence>
<dbReference type="OrthoDB" id="5988093at2759"/>